<dbReference type="PROSITE" id="PS51257">
    <property type="entry name" value="PROKAR_LIPOPROTEIN"/>
    <property type="match status" value="1"/>
</dbReference>
<evidence type="ECO:0000313" key="2">
    <source>
        <dbReference type="Proteomes" id="UP001218502"/>
    </source>
</evidence>
<dbReference type="EMBL" id="JAQNQY010000004">
    <property type="protein sequence ID" value="MDC1751859.1"/>
    <property type="molecule type" value="Genomic_DNA"/>
</dbReference>
<reference evidence="1" key="1">
    <citation type="submission" date="2022-10" db="EMBL/GenBank/DDBJ databases">
        <title>Human gut microbiome strain richness.</title>
        <authorList>
            <person name="Chen-Liaw A."/>
        </authorList>
    </citation>
    <scope>NUCLEOTIDE SEQUENCE</scope>
    <source>
        <strain evidence="1">A1_m1001262Bd0_191120</strain>
    </source>
</reference>
<proteinExistence type="predicted"/>
<dbReference type="Proteomes" id="UP001218502">
    <property type="component" value="Unassembled WGS sequence"/>
</dbReference>
<evidence type="ECO:0000313" key="1">
    <source>
        <dbReference type="EMBL" id="MDC1751859.1"/>
    </source>
</evidence>
<name>A0AAW6FYR2_BACUN</name>
<protein>
    <recommendedName>
        <fullName evidence="3">Lipoprotein</fullName>
    </recommendedName>
</protein>
<dbReference type="RefSeq" id="WP_016660898.1">
    <property type="nucleotide sequence ID" value="NZ_JAHOJB010000001.1"/>
</dbReference>
<evidence type="ECO:0008006" key="3">
    <source>
        <dbReference type="Google" id="ProtNLM"/>
    </source>
</evidence>
<comment type="caution">
    <text evidence="1">The sequence shown here is derived from an EMBL/GenBank/DDBJ whole genome shotgun (WGS) entry which is preliminary data.</text>
</comment>
<dbReference type="AlphaFoldDB" id="A0AAW6FYR2"/>
<gene>
    <name evidence="1" type="ORF">POY80_05305</name>
</gene>
<organism evidence="1 2">
    <name type="scientific">Bacteroides uniformis</name>
    <dbReference type="NCBI Taxonomy" id="820"/>
    <lineage>
        <taxon>Bacteria</taxon>
        <taxon>Pseudomonadati</taxon>
        <taxon>Bacteroidota</taxon>
        <taxon>Bacteroidia</taxon>
        <taxon>Bacteroidales</taxon>
        <taxon>Bacteroidaceae</taxon>
        <taxon>Bacteroides</taxon>
    </lineage>
</organism>
<accession>A0AAW6FYR2</accession>
<sequence length="59" mass="6669">MKIFHLLGLVVLLLSSCDDTSGTYIISEVAFKVNNLSEQEKQKTINEFINQEVLLTVLK</sequence>